<comment type="caution">
    <text evidence="3">The sequence shown here is derived from an EMBL/GenBank/DDBJ whole genome shotgun (WGS) entry which is preliminary data.</text>
</comment>
<name>A0A0C3NK24_9PORP</name>
<feature type="transmembrane region" description="Helical" evidence="1">
    <location>
        <begin position="221"/>
        <end position="241"/>
    </location>
</feature>
<feature type="transmembrane region" description="Helical" evidence="1">
    <location>
        <begin position="343"/>
        <end position="365"/>
    </location>
</feature>
<reference evidence="3 4" key="1">
    <citation type="submission" date="2014-07" db="EMBL/GenBank/DDBJ databases">
        <title>Porphyromonadaceae bacterium OUH 308042 = ATCC BAA-2681 = DSM 28342 draft genome.</title>
        <authorList>
            <person name="Sydenham T.V."/>
            <person name="Hasman H."/>
            <person name="Justensen U.S."/>
        </authorList>
    </citation>
    <scope>NUCLEOTIDE SEQUENCE [LARGE SCALE GENOMIC DNA]</scope>
    <source>
        <strain evidence="3 4">OUH 308042</strain>
    </source>
</reference>
<feature type="transmembrane region" description="Helical" evidence="1">
    <location>
        <begin position="277"/>
        <end position="296"/>
    </location>
</feature>
<feature type="transmembrane region" description="Helical" evidence="1">
    <location>
        <begin position="377"/>
        <end position="397"/>
    </location>
</feature>
<dbReference type="InterPro" id="IPR011621">
    <property type="entry name" value="Metal-dep_PHydrolase_7TM_intra"/>
</dbReference>
<dbReference type="Pfam" id="PF07698">
    <property type="entry name" value="7TM-7TMR_HD"/>
    <property type="match status" value="1"/>
</dbReference>
<dbReference type="CDD" id="cd00077">
    <property type="entry name" value="HDc"/>
    <property type="match status" value="1"/>
</dbReference>
<feature type="transmembrane region" description="Helical" evidence="1">
    <location>
        <begin position="253"/>
        <end position="272"/>
    </location>
</feature>
<protein>
    <submittedName>
        <fullName evidence="3">Phosphohydrolase</fullName>
    </submittedName>
</protein>
<evidence type="ECO:0000313" key="3">
    <source>
        <dbReference type="EMBL" id="KIO46552.1"/>
    </source>
</evidence>
<evidence type="ECO:0000256" key="1">
    <source>
        <dbReference type="SAM" id="Phobius"/>
    </source>
</evidence>
<evidence type="ECO:0000259" key="2">
    <source>
        <dbReference type="PROSITE" id="PS51831"/>
    </source>
</evidence>
<organism evidence="3 4">
    <name type="scientific">Sanguibacteroides justesenii</name>
    <dbReference type="NCBI Taxonomy" id="1547597"/>
    <lineage>
        <taxon>Bacteria</taxon>
        <taxon>Pseudomonadati</taxon>
        <taxon>Bacteroidota</taxon>
        <taxon>Bacteroidia</taxon>
        <taxon>Bacteroidales</taxon>
        <taxon>Porphyromonadaceae</taxon>
        <taxon>Sanguibacteroides</taxon>
    </lineage>
</organism>
<dbReference type="Proteomes" id="UP000031980">
    <property type="component" value="Unassembled WGS sequence"/>
</dbReference>
<dbReference type="Gene3D" id="1.10.3210.10">
    <property type="entry name" value="Hypothetical protein af1432"/>
    <property type="match status" value="1"/>
</dbReference>
<dbReference type="AlphaFoldDB" id="A0A0C3NK24"/>
<feature type="transmembrane region" description="Helical" evidence="1">
    <location>
        <begin position="316"/>
        <end position="334"/>
    </location>
</feature>
<keyword evidence="4" id="KW-1185">Reference proteome</keyword>
<dbReference type="InterPro" id="IPR006674">
    <property type="entry name" value="HD_domain"/>
</dbReference>
<feature type="domain" description="HD" evidence="2">
    <location>
        <begin position="430"/>
        <end position="574"/>
    </location>
</feature>
<dbReference type="Pfam" id="PF01966">
    <property type="entry name" value="HD"/>
    <property type="match status" value="1"/>
</dbReference>
<proteinExistence type="predicted"/>
<dbReference type="PANTHER" id="PTHR36442:SF1">
    <property type="entry name" value="CYCLIC-DI-AMP PHOSPHODIESTERASE PGPH"/>
    <property type="match status" value="1"/>
</dbReference>
<keyword evidence="1" id="KW-0812">Transmembrane</keyword>
<dbReference type="Pfam" id="PF07697">
    <property type="entry name" value="7TMR-HDED"/>
    <property type="match status" value="1"/>
</dbReference>
<evidence type="ECO:0000313" key="4">
    <source>
        <dbReference type="Proteomes" id="UP000031980"/>
    </source>
</evidence>
<keyword evidence="1" id="KW-1133">Transmembrane helix</keyword>
<dbReference type="InterPro" id="IPR052722">
    <property type="entry name" value="PgpH_phosphodiesterase"/>
</dbReference>
<dbReference type="SMART" id="SM00471">
    <property type="entry name" value="HDc"/>
    <property type="match status" value="1"/>
</dbReference>
<dbReference type="NCBIfam" id="TIGR00277">
    <property type="entry name" value="HDIG"/>
    <property type="match status" value="1"/>
</dbReference>
<dbReference type="PROSITE" id="PS51831">
    <property type="entry name" value="HD"/>
    <property type="match status" value="1"/>
</dbReference>
<dbReference type="InterPro" id="IPR003607">
    <property type="entry name" value="HD/PDEase_dom"/>
</dbReference>
<gene>
    <name evidence="3" type="ORF">BA92_01370</name>
</gene>
<dbReference type="InterPro" id="IPR006675">
    <property type="entry name" value="HDIG_dom"/>
</dbReference>
<sequence length="654" mass="74643">MPWRYGTLTSPMDFPIHKTSQEKMAEIEKVKKEQLPIFNFNEALITGQLSKFTEKINSLKNRGNSKAINQIIAKLKEIYQKGIILLPEKLSKSNIKSILVVKNNIAFEENFEQVYTLKKAYETLTDFIHKLNIPQEAKEELIGMDLNNYLIPNLEYDALKTGLALDNAIKNISPTQGMVRKGEVIILKDELVTPEKYKILESFKIEHEQDLGSSGDRIKMIVAQTILTLIALISFSIFLYFSRKRLFYNNKDFLFLYSMFLLTILLGSLCYFRDINILAIPVLFCPIIVNILFGPRPALYLLIGTSMLVSYYSPNSYMYLFMQVSAGIVAIFSLSQLQRRGQLFLAIAFIFVTYTLVYGAFTLIQNGTLLPRQLFDILFLMINVLLLSLTYPVLYLVEKLFGYTSEISLMEFSNPNHPVLRTLTRKAPGTFQHSLMVANLAEEAIYHIGGSPLLARTGALYHDIGKTYDPIMFIENQSGGISPHKTLDFDESAQIIIGHVTKGVELANKYKLPEAIINFIRTHHGKSKVKYFYYSYKNKHPDKEIDEELFTYPGPDPMSKECTVVMMADAVEAASRALEIKNEENIAKLVNNIIDDQLKEGRFANADITFKDISTVKRVYTEMLVNVYHARIAYPKLKQQDSKPTDHESKTDND</sequence>
<keyword evidence="3" id="KW-0378">Hydrolase</keyword>
<dbReference type="GO" id="GO:0016787">
    <property type="term" value="F:hydrolase activity"/>
    <property type="evidence" value="ECO:0007669"/>
    <property type="project" value="UniProtKB-KW"/>
</dbReference>
<dbReference type="SUPFAM" id="SSF109604">
    <property type="entry name" value="HD-domain/PDEase-like"/>
    <property type="match status" value="1"/>
</dbReference>
<dbReference type="EMBL" id="JPIU01000025">
    <property type="protein sequence ID" value="KIO46552.1"/>
    <property type="molecule type" value="Genomic_DNA"/>
</dbReference>
<keyword evidence="1" id="KW-0472">Membrane</keyword>
<accession>A0A0C3NK24</accession>
<dbReference type="PANTHER" id="PTHR36442">
    <property type="entry name" value="CYCLIC-DI-AMP PHOSPHODIESTERASE PGPH"/>
    <property type="match status" value="1"/>
</dbReference>
<dbReference type="InterPro" id="IPR011624">
    <property type="entry name" value="Metal-dep_PHydrolase_7TM_extra"/>
</dbReference>